<evidence type="ECO:0000313" key="9">
    <source>
        <dbReference type="EMBL" id="PKR88131.1"/>
    </source>
</evidence>
<dbReference type="CDD" id="cd06261">
    <property type="entry name" value="TM_PBP2"/>
    <property type="match status" value="1"/>
</dbReference>
<comment type="similarity">
    <text evidence="7">Belongs to the binding-protein-dependent transport system permease family.</text>
</comment>
<evidence type="ECO:0000256" key="6">
    <source>
        <dbReference type="ARBA" id="ARBA00023136"/>
    </source>
</evidence>
<name>A0A1I4RQH6_9HYPH</name>
<dbReference type="Gene3D" id="1.10.3720.10">
    <property type="entry name" value="MetI-like"/>
    <property type="match status" value="1"/>
</dbReference>
<evidence type="ECO:0000256" key="1">
    <source>
        <dbReference type="ARBA" id="ARBA00004651"/>
    </source>
</evidence>
<evidence type="ECO:0000256" key="2">
    <source>
        <dbReference type="ARBA" id="ARBA00022448"/>
    </source>
</evidence>
<feature type="transmembrane region" description="Helical" evidence="7">
    <location>
        <begin position="258"/>
        <end position="279"/>
    </location>
</feature>
<keyword evidence="3" id="KW-1003">Cell membrane</keyword>
<keyword evidence="10" id="KW-1185">Reference proteome</keyword>
<dbReference type="EMBL" id="PJNW01000014">
    <property type="protein sequence ID" value="PKR88131.1"/>
    <property type="molecule type" value="Genomic_DNA"/>
</dbReference>
<dbReference type="AlphaFoldDB" id="A0A1I4RQH6"/>
<dbReference type="PANTHER" id="PTHR43005:SF1">
    <property type="entry name" value="SPERMIDINE_PUTRESCINE TRANSPORT SYSTEM PERMEASE PROTEIN"/>
    <property type="match status" value="1"/>
</dbReference>
<comment type="caution">
    <text evidence="9">The sequence shown here is derived from an EMBL/GenBank/DDBJ whole genome shotgun (WGS) entry which is preliminary data.</text>
</comment>
<dbReference type="PANTHER" id="PTHR43005">
    <property type="entry name" value="BLR7065 PROTEIN"/>
    <property type="match status" value="1"/>
</dbReference>
<dbReference type="InterPro" id="IPR035906">
    <property type="entry name" value="MetI-like_sf"/>
</dbReference>
<feature type="transmembrane region" description="Helical" evidence="7">
    <location>
        <begin position="12"/>
        <end position="36"/>
    </location>
</feature>
<evidence type="ECO:0000256" key="5">
    <source>
        <dbReference type="ARBA" id="ARBA00022989"/>
    </source>
</evidence>
<keyword evidence="2 7" id="KW-0813">Transport</keyword>
<dbReference type="RefSeq" id="WP_101290532.1">
    <property type="nucleotide sequence ID" value="NZ_FOUQ01000002.1"/>
</dbReference>
<evidence type="ECO:0000259" key="8">
    <source>
        <dbReference type="PROSITE" id="PS50928"/>
    </source>
</evidence>
<feature type="transmembrane region" description="Helical" evidence="7">
    <location>
        <begin position="103"/>
        <end position="125"/>
    </location>
</feature>
<dbReference type="PROSITE" id="PS50928">
    <property type="entry name" value="ABC_TM1"/>
    <property type="match status" value="1"/>
</dbReference>
<dbReference type="GO" id="GO:0055085">
    <property type="term" value="P:transmembrane transport"/>
    <property type="evidence" value="ECO:0007669"/>
    <property type="project" value="InterPro"/>
</dbReference>
<feature type="domain" description="ABC transmembrane type-1" evidence="8">
    <location>
        <begin position="68"/>
        <end position="279"/>
    </location>
</feature>
<organism evidence="9 10">
    <name type="scientific">Pleomorphomonas diazotrophica</name>
    <dbReference type="NCBI Taxonomy" id="1166257"/>
    <lineage>
        <taxon>Bacteria</taxon>
        <taxon>Pseudomonadati</taxon>
        <taxon>Pseudomonadota</taxon>
        <taxon>Alphaproteobacteria</taxon>
        <taxon>Hyphomicrobiales</taxon>
        <taxon>Pleomorphomonadaceae</taxon>
        <taxon>Pleomorphomonas</taxon>
    </lineage>
</organism>
<evidence type="ECO:0000256" key="3">
    <source>
        <dbReference type="ARBA" id="ARBA00022475"/>
    </source>
</evidence>
<evidence type="ECO:0000256" key="4">
    <source>
        <dbReference type="ARBA" id="ARBA00022692"/>
    </source>
</evidence>
<comment type="subcellular location">
    <subcellularLocation>
        <location evidence="1 7">Cell membrane</location>
        <topology evidence="1 7">Multi-pass membrane protein</topology>
    </subcellularLocation>
</comment>
<evidence type="ECO:0000256" key="7">
    <source>
        <dbReference type="RuleBase" id="RU363032"/>
    </source>
</evidence>
<keyword evidence="6 7" id="KW-0472">Membrane</keyword>
<sequence length="289" mass="31894">MPRTSRFEGRLLIAPLTAFLIALLGFPLVLDLIYSISRVGFENIRTPELVGFSNYAKAMADPEFWAAAWFSLRFGLIVAVIQVVAGLGLAVFLAPLFARRPWLIALLMLPMMVAPALVGLMYRLILHEFVGAVPYYLLEWYGDFPAFLGRDWAFTTLVTVETLQWTPFALLILHSSYAAISPDVREAAALDGARGRRLFLNIDLPLMLPAIGITFFIRFIDSFRVFDNLYTLVGPGAGGSTTSMSIYIYQAFFKVGDIGLAVAASMLLLAASFVVLWVINGLTARKAPL</sequence>
<feature type="transmembrane region" description="Helical" evidence="7">
    <location>
        <begin position="74"/>
        <end position="96"/>
    </location>
</feature>
<protein>
    <submittedName>
        <fullName evidence="9">ABC transporter permease</fullName>
    </submittedName>
</protein>
<reference evidence="9 10" key="1">
    <citation type="submission" date="2017-12" db="EMBL/GenBank/DDBJ databases">
        <title>Anaerobic carbon monoxide metabolism by Pleomorphomonas carboxyditropha sp. nov., a new mesophilic hydrogenogenic carboxidotroph.</title>
        <authorList>
            <person name="Esquivel-Elizondo S."/>
            <person name="Krajmalnik-Brown R."/>
        </authorList>
    </citation>
    <scope>NUCLEOTIDE SEQUENCE [LARGE SCALE GENOMIC DNA]</scope>
    <source>
        <strain evidence="9 10">R5-392</strain>
    </source>
</reference>
<dbReference type="SUPFAM" id="SSF161098">
    <property type="entry name" value="MetI-like"/>
    <property type="match status" value="1"/>
</dbReference>
<proteinExistence type="inferred from homology"/>
<dbReference type="GO" id="GO:0005886">
    <property type="term" value="C:plasma membrane"/>
    <property type="evidence" value="ECO:0007669"/>
    <property type="project" value="UniProtKB-SubCell"/>
</dbReference>
<dbReference type="Proteomes" id="UP000233491">
    <property type="component" value="Unassembled WGS sequence"/>
</dbReference>
<evidence type="ECO:0000313" key="10">
    <source>
        <dbReference type="Proteomes" id="UP000233491"/>
    </source>
</evidence>
<accession>A0A1I4RQH6</accession>
<keyword evidence="4 7" id="KW-0812">Transmembrane</keyword>
<dbReference type="InterPro" id="IPR000515">
    <property type="entry name" value="MetI-like"/>
</dbReference>
<dbReference type="Pfam" id="PF00528">
    <property type="entry name" value="BPD_transp_1"/>
    <property type="match status" value="1"/>
</dbReference>
<gene>
    <name evidence="9" type="ORF">CXZ10_16920</name>
</gene>
<feature type="transmembrane region" description="Helical" evidence="7">
    <location>
        <begin position="198"/>
        <end position="217"/>
    </location>
</feature>
<keyword evidence="5 7" id="KW-1133">Transmembrane helix</keyword>
<dbReference type="OrthoDB" id="9785347at2"/>